<accession>A0A0C2YYI7</accession>
<evidence type="ECO:0000256" key="1">
    <source>
        <dbReference type="SAM" id="MobiDB-lite"/>
    </source>
</evidence>
<proteinExistence type="predicted"/>
<keyword evidence="3" id="KW-1185">Reference proteome</keyword>
<protein>
    <submittedName>
        <fullName evidence="2">Uncharacterized protein</fullName>
    </submittedName>
</protein>
<name>A0A0C2YYI7_9AGAM</name>
<dbReference type="AlphaFoldDB" id="A0A0C2YYI7"/>
<organism evidence="2 3">
    <name type="scientific">Scleroderma citrinum Foug A</name>
    <dbReference type="NCBI Taxonomy" id="1036808"/>
    <lineage>
        <taxon>Eukaryota</taxon>
        <taxon>Fungi</taxon>
        <taxon>Dikarya</taxon>
        <taxon>Basidiomycota</taxon>
        <taxon>Agaricomycotina</taxon>
        <taxon>Agaricomycetes</taxon>
        <taxon>Agaricomycetidae</taxon>
        <taxon>Boletales</taxon>
        <taxon>Sclerodermatineae</taxon>
        <taxon>Sclerodermataceae</taxon>
        <taxon>Scleroderma</taxon>
    </lineage>
</organism>
<evidence type="ECO:0000313" key="3">
    <source>
        <dbReference type="Proteomes" id="UP000053989"/>
    </source>
</evidence>
<dbReference type="EMBL" id="KN822150">
    <property type="protein sequence ID" value="KIM54658.1"/>
    <property type="molecule type" value="Genomic_DNA"/>
</dbReference>
<reference evidence="2 3" key="1">
    <citation type="submission" date="2014-04" db="EMBL/GenBank/DDBJ databases">
        <authorList>
            <consortium name="DOE Joint Genome Institute"/>
            <person name="Kuo A."/>
            <person name="Kohler A."/>
            <person name="Nagy L.G."/>
            <person name="Floudas D."/>
            <person name="Copeland A."/>
            <person name="Barry K.W."/>
            <person name="Cichocki N."/>
            <person name="Veneault-Fourrey C."/>
            <person name="LaButti K."/>
            <person name="Lindquist E.A."/>
            <person name="Lipzen A."/>
            <person name="Lundell T."/>
            <person name="Morin E."/>
            <person name="Murat C."/>
            <person name="Sun H."/>
            <person name="Tunlid A."/>
            <person name="Henrissat B."/>
            <person name="Grigoriev I.V."/>
            <person name="Hibbett D.S."/>
            <person name="Martin F."/>
            <person name="Nordberg H.P."/>
            <person name="Cantor M.N."/>
            <person name="Hua S.X."/>
        </authorList>
    </citation>
    <scope>NUCLEOTIDE SEQUENCE [LARGE SCALE GENOMIC DNA]</scope>
    <source>
        <strain evidence="2 3">Foug A</strain>
    </source>
</reference>
<sequence length="114" mass="12678">MSVLHSTGLETTFAGLTQIRNDCLNAERQINERLHRKHLVTLTEGTLETGIDFSAMEDDVDADLMDYGGIVQAPSPTESNWDSDDTGDERDPQPEGQPEATQGQRTKNQHTHEL</sequence>
<gene>
    <name evidence="2" type="ORF">SCLCIDRAFT_30951</name>
</gene>
<dbReference type="HOGENOM" id="CLU_2122513_0_0_1"/>
<dbReference type="InParanoid" id="A0A0C2YYI7"/>
<reference evidence="3" key="2">
    <citation type="submission" date="2015-01" db="EMBL/GenBank/DDBJ databases">
        <title>Evolutionary Origins and Diversification of the Mycorrhizal Mutualists.</title>
        <authorList>
            <consortium name="DOE Joint Genome Institute"/>
            <consortium name="Mycorrhizal Genomics Consortium"/>
            <person name="Kohler A."/>
            <person name="Kuo A."/>
            <person name="Nagy L.G."/>
            <person name="Floudas D."/>
            <person name="Copeland A."/>
            <person name="Barry K.W."/>
            <person name="Cichocki N."/>
            <person name="Veneault-Fourrey C."/>
            <person name="LaButti K."/>
            <person name="Lindquist E.A."/>
            <person name="Lipzen A."/>
            <person name="Lundell T."/>
            <person name="Morin E."/>
            <person name="Murat C."/>
            <person name="Riley R."/>
            <person name="Ohm R."/>
            <person name="Sun H."/>
            <person name="Tunlid A."/>
            <person name="Henrissat B."/>
            <person name="Grigoriev I.V."/>
            <person name="Hibbett D.S."/>
            <person name="Martin F."/>
        </authorList>
    </citation>
    <scope>NUCLEOTIDE SEQUENCE [LARGE SCALE GENOMIC DNA]</scope>
    <source>
        <strain evidence="3">Foug A</strain>
    </source>
</reference>
<feature type="region of interest" description="Disordered" evidence="1">
    <location>
        <begin position="67"/>
        <end position="114"/>
    </location>
</feature>
<dbReference type="Proteomes" id="UP000053989">
    <property type="component" value="Unassembled WGS sequence"/>
</dbReference>
<evidence type="ECO:0000313" key="2">
    <source>
        <dbReference type="EMBL" id="KIM54658.1"/>
    </source>
</evidence>